<dbReference type="Proteomes" id="UP000799754">
    <property type="component" value="Unassembled WGS sequence"/>
</dbReference>
<reference evidence="1" key="1">
    <citation type="journal article" date="2020" name="Stud. Mycol.">
        <title>101 Dothideomycetes genomes: a test case for predicting lifestyles and emergence of pathogens.</title>
        <authorList>
            <person name="Haridas S."/>
            <person name="Albert R."/>
            <person name="Binder M."/>
            <person name="Bloem J."/>
            <person name="Labutti K."/>
            <person name="Salamov A."/>
            <person name="Andreopoulos B."/>
            <person name="Baker S."/>
            <person name="Barry K."/>
            <person name="Bills G."/>
            <person name="Bluhm B."/>
            <person name="Cannon C."/>
            <person name="Castanera R."/>
            <person name="Culley D."/>
            <person name="Daum C."/>
            <person name="Ezra D."/>
            <person name="Gonzalez J."/>
            <person name="Henrissat B."/>
            <person name="Kuo A."/>
            <person name="Liang C."/>
            <person name="Lipzen A."/>
            <person name="Lutzoni F."/>
            <person name="Magnuson J."/>
            <person name="Mondo S."/>
            <person name="Nolan M."/>
            <person name="Ohm R."/>
            <person name="Pangilinan J."/>
            <person name="Park H.-J."/>
            <person name="Ramirez L."/>
            <person name="Alfaro M."/>
            <person name="Sun H."/>
            <person name="Tritt A."/>
            <person name="Yoshinaga Y."/>
            <person name="Zwiers L.-H."/>
            <person name="Turgeon B."/>
            <person name="Goodwin S."/>
            <person name="Spatafora J."/>
            <person name="Crous P."/>
            <person name="Grigoriev I."/>
        </authorList>
    </citation>
    <scope>NUCLEOTIDE SEQUENCE</scope>
    <source>
        <strain evidence="1">CBS 525.71</strain>
    </source>
</reference>
<name>A0ACB6SBV8_9PLEO</name>
<dbReference type="EMBL" id="MU006706">
    <property type="protein sequence ID" value="KAF2630833.1"/>
    <property type="molecule type" value="Genomic_DNA"/>
</dbReference>
<evidence type="ECO:0000313" key="2">
    <source>
        <dbReference type="Proteomes" id="UP000799754"/>
    </source>
</evidence>
<comment type="caution">
    <text evidence="1">The sequence shown here is derived from an EMBL/GenBank/DDBJ whole genome shotgun (WGS) entry which is preliminary data.</text>
</comment>
<evidence type="ECO:0000313" key="1">
    <source>
        <dbReference type="EMBL" id="KAF2630833.1"/>
    </source>
</evidence>
<organism evidence="1 2">
    <name type="scientific">Macroventuria anomochaeta</name>
    <dbReference type="NCBI Taxonomy" id="301207"/>
    <lineage>
        <taxon>Eukaryota</taxon>
        <taxon>Fungi</taxon>
        <taxon>Dikarya</taxon>
        <taxon>Ascomycota</taxon>
        <taxon>Pezizomycotina</taxon>
        <taxon>Dothideomycetes</taxon>
        <taxon>Pleosporomycetidae</taxon>
        <taxon>Pleosporales</taxon>
        <taxon>Pleosporineae</taxon>
        <taxon>Didymellaceae</taxon>
        <taxon>Macroventuria</taxon>
    </lineage>
</organism>
<protein>
    <submittedName>
        <fullName evidence="1">Uncharacterized protein</fullName>
    </submittedName>
</protein>
<sequence length="243" mass="28026">MRQISACLKLKGLVEKVEPKHIRQVARHTYLPIADYEQFKQHDLLAGIQEEYDSRIPEEAPTEPLLIDEHRYPHLRALRADDEIGDGLWLCCHCRHENILHHYKGRFPFKHLTCNRCKRLLCSECQTTEVLSQLPYGMIHVPKPSDSEEVRYLHVCTNCGLSHRAEMEGSTLDFYGVTCAGCGTSSYGDWPRYHIGSVEPYRRDPDASYARLVEQKAERAANLAHHWNENDRAPSRLSCKNSD</sequence>
<gene>
    <name evidence="1" type="ORF">BU25DRAFT_387045</name>
</gene>
<proteinExistence type="predicted"/>
<accession>A0ACB6SBV8</accession>
<keyword evidence="2" id="KW-1185">Reference proteome</keyword>